<dbReference type="InterPro" id="IPR029000">
    <property type="entry name" value="Cyclophilin-like_dom_sf"/>
</dbReference>
<keyword evidence="6" id="KW-1185">Reference proteome</keyword>
<evidence type="ECO:0000313" key="5">
    <source>
        <dbReference type="Proteomes" id="UP000520770"/>
    </source>
</evidence>
<dbReference type="Proteomes" id="UP000520770">
    <property type="component" value="Unassembled WGS sequence"/>
</dbReference>
<feature type="domain" description="Cyclophilin-like" evidence="1">
    <location>
        <begin position="36"/>
        <end position="141"/>
    </location>
</feature>
<dbReference type="RefSeq" id="WP_246436476.1">
    <property type="nucleotide sequence ID" value="NZ_JACIGW010000012.1"/>
</dbReference>
<dbReference type="Pfam" id="PF18050">
    <property type="entry name" value="Cyclophil_like2"/>
    <property type="match status" value="1"/>
</dbReference>
<dbReference type="EMBL" id="JACIHM010000013">
    <property type="protein sequence ID" value="MBB4449353.1"/>
    <property type="molecule type" value="Genomic_DNA"/>
</dbReference>
<dbReference type="EMBL" id="JACIGY010000013">
    <property type="protein sequence ID" value="MBB4414737.1"/>
    <property type="molecule type" value="Genomic_DNA"/>
</dbReference>
<evidence type="ECO:0000313" key="4">
    <source>
        <dbReference type="EMBL" id="MBB4449353.1"/>
    </source>
</evidence>
<proteinExistence type="predicted"/>
<dbReference type="EMBL" id="JACIGW010000012">
    <property type="protein sequence ID" value="MBB4351544.1"/>
    <property type="molecule type" value="Genomic_DNA"/>
</dbReference>
<evidence type="ECO:0000313" key="6">
    <source>
        <dbReference type="Proteomes" id="UP000524535"/>
    </source>
</evidence>
<dbReference type="SUPFAM" id="SSF50891">
    <property type="entry name" value="Cyclophilin-like"/>
    <property type="match status" value="1"/>
</dbReference>
<dbReference type="Proteomes" id="UP000524535">
    <property type="component" value="Unassembled WGS sequence"/>
</dbReference>
<accession>A0A7W6V3M9</accession>
<dbReference type="Proteomes" id="UP000576087">
    <property type="component" value="Unassembled WGS sequence"/>
</dbReference>
<protein>
    <recommendedName>
        <fullName evidence="1">Cyclophilin-like domain-containing protein</fullName>
    </recommendedName>
</protein>
<evidence type="ECO:0000259" key="1">
    <source>
        <dbReference type="Pfam" id="PF18050"/>
    </source>
</evidence>
<dbReference type="AlphaFoldDB" id="A0A7W6V3M9"/>
<dbReference type="Gene3D" id="2.40.100.20">
    <property type="match status" value="1"/>
</dbReference>
<sequence length="146" mass="16610">MIDRRSAIVAMVAMASAPAWSHAQSNKMGRAMKFKMTFSDHQMAATLDESPASRELFGLLPLDLKIEDYSTNEKIAYLPRKLTKHQDVPFGDGRPGDIAYYAPWGNLVFYHADYRYSRGLIRLGRFDLGFEPLLTRGEFPLRIIPI</sequence>
<dbReference type="InterPro" id="IPR041183">
    <property type="entry name" value="Cyclophilin-like"/>
</dbReference>
<reference evidence="5 6" key="1">
    <citation type="submission" date="2020-08" db="EMBL/GenBank/DDBJ databases">
        <title>Genomic Encyclopedia of Type Strains, Phase IV (KMG-V): Genome sequencing to study the core and pangenomes of soil and plant-associated prokaryotes.</title>
        <authorList>
            <person name="Whitman W."/>
        </authorList>
    </citation>
    <scope>NUCLEOTIDE SEQUENCE [LARGE SCALE GENOMIC DNA]</scope>
    <source>
        <strain evidence="3 6">SEMIA 444</strain>
        <strain evidence="2 5">SEMIA 448</strain>
        <strain evidence="4 7">SEMIA 452</strain>
    </source>
</reference>
<evidence type="ECO:0000313" key="7">
    <source>
        <dbReference type="Proteomes" id="UP000576087"/>
    </source>
</evidence>
<organism evidence="4 7">
    <name type="scientific">Aliirhizobium cellulosilyticum</name>
    <dbReference type="NCBI Taxonomy" id="393664"/>
    <lineage>
        <taxon>Bacteria</taxon>
        <taxon>Pseudomonadati</taxon>
        <taxon>Pseudomonadota</taxon>
        <taxon>Alphaproteobacteria</taxon>
        <taxon>Hyphomicrobiales</taxon>
        <taxon>Rhizobiaceae</taxon>
        <taxon>Aliirhizobium</taxon>
    </lineage>
</organism>
<evidence type="ECO:0000313" key="2">
    <source>
        <dbReference type="EMBL" id="MBB4351544.1"/>
    </source>
</evidence>
<name>A0A7W6V3M9_9HYPH</name>
<evidence type="ECO:0000313" key="3">
    <source>
        <dbReference type="EMBL" id="MBB4414737.1"/>
    </source>
</evidence>
<gene>
    <name evidence="3" type="ORF">GGE31_005283</name>
    <name evidence="2" type="ORF">GGE33_005326</name>
    <name evidence="4" type="ORF">GGE35_005207</name>
</gene>
<comment type="caution">
    <text evidence="4">The sequence shown here is derived from an EMBL/GenBank/DDBJ whole genome shotgun (WGS) entry which is preliminary data.</text>
</comment>